<comment type="caution">
    <text evidence="1">The sequence shown here is derived from an EMBL/GenBank/DDBJ whole genome shotgun (WGS) entry which is preliminary data.</text>
</comment>
<protein>
    <submittedName>
        <fullName evidence="1">Uncharacterized protein</fullName>
    </submittedName>
</protein>
<evidence type="ECO:0000313" key="2">
    <source>
        <dbReference type="Proteomes" id="UP001497700"/>
    </source>
</evidence>
<gene>
    <name evidence="1" type="ORF">F4820DRAFT_414949</name>
</gene>
<evidence type="ECO:0000313" key="1">
    <source>
        <dbReference type="EMBL" id="KAI4867120.1"/>
    </source>
</evidence>
<keyword evidence="2" id="KW-1185">Reference proteome</keyword>
<accession>A0ACB9Z7I2</accession>
<proteinExistence type="predicted"/>
<organism evidence="1 2">
    <name type="scientific">Hypoxylon rubiginosum</name>
    <dbReference type="NCBI Taxonomy" id="110542"/>
    <lineage>
        <taxon>Eukaryota</taxon>
        <taxon>Fungi</taxon>
        <taxon>Dikarya</taxon>
        <taxon>Ascomycota</taxon>
        <taxon>Pezizomycotina</taxon>
        <taxon>Sordariomycetes</taxon>
        <taxon>Xylariomycetidae</taxon>
        <taxon>Xylariales</taxon>
        <taxon>Hypoxylaceae</taxon>
        <taxon>Hypoxylon</taxon>
    </lineage>
</organism>
<dbReference type="EMBL" id="MU393451">
    <property type="protein sequence ID" value="KAI4867120.1"/>
    <property type="molecule type" value="Genomic_DNA"/>
</dbReference>
<dbReference type="Proteomes" id="UP001497700">
    <property type="component" value="Unassembled WGS sequence"/>
</dbReference>
<name>A0ACB9Z7I2_9PEZI</name>
<reference evidence="1 2" key="1">
    <citation type="journal article" date="2022" name="New Phytol.">
        <title>Ecological generalism drives hyperdiversity of secondary metabolite gene clusters in xylarialean endophytes.</title>
        <authorList>
            <person name="Franco M.E.E."/>
            <person name="Wisecaver J.H."/>
            <person name="Arnold A.E."/>
            <person name="Ju Y.M."/>
            <person name="Slot J.C."/>
            <person name="Ahrendt S."/>
            <person name="Moore L.P."/>
            <person name="Eastman K.E."/>
            <person name="Scott K."/>
            <person name="Konkel Z."/>
            <person name="Mondo S.J."/>
            <person name="Kuo A."/>
            <person name="Hayes R.D."/>
            <person name="Haridas S."/>
            <person name="Andreopoulos B."/>
            <person name="Riley R."/>
            <person name="LaButti K."/>
            <person name="Pangilinan J."/>
            <person name="Lipzen A."/>
            <person name="Amirebrahimi M."/>
            <person name="Yan J."/>
            <person name="Adam C."/>
            <person name="Keymanesh K."/>
            <person name="Ng V."/>
            <person name="Louie K."/>
            <person name="Northen T."/>
            <person name="Drula E."/>
            <person name="Henrissat B."/>
            <person name="Hsieh H.M."/>
            <person name="Youens-Clark K."/>
            <person name="Lutzoni F."/>
            <person name="Miadlikowska J."/>
            <person name="Eastwood D.C."/>
            <person name="Hamelin R.C."/>
            <person name="Grigoriev I.V."/>
            <person name="U'Ren J.M."/>
        </authorList>
    </citation>
    <scope>NUCLEOTIDE SEQUENCE [LARGE SCALE GENOMIC DNA]</scope>
    <source>
        <strain evidence="1 2">CBS 119005</strain>
    </source>
</reference>
<sequence>MLDCQHFHCIPCLQGNARLALASVLAVHCLPCLQGALVLDCQHFHCIPCLQGNARLALAAVLAVQADAALSSQQMLAATKCCPSQILDEAQSSFDGVLTPIRPTMLNTHDAQGIRAG</sequence>